<dbReference type="GO" id="GO:0016740">
    <property type="term" value="F:transferase activity"/>
    <property type="evidence" value="ECO:0007669"/>
    <property type="project" value="UniProtKB-KW"/>
</dbReference>
<reference evidence="2 3" key="1">
    <citation type="submission" date="2018-09" db="EMBL/GenBank/DDBJ databases">
        <title>Nocardia yunnanensis sp. nov., an actinomycete isolated from a soil sample.</title>
        <authorList>
            <person name="Zhang J."/>
        </authorList>
    </citation>
    <scope>NUCLEOTIDE SEQUENCE [LARGE SCALE GENOMIC DNA]</scope>
    <source>
        <strain evidence="2 3">CFHS0054</strain>
    </source>
</reference>
<dbReference type="PANTHER" id="PTHR21310">
    <property type="entry name" value="AMINOGLYCOSIDE PHOSPHOTRANSFERASE-RELATED-RELATED"/>
    <property type="match status" value="1"/>
</dbReference>
<evidence type="ECO:0000313" key="3">
    <source>
        <dbReference type="Proteomes" id="UP000267164"/>
    </source>
</evidence>
<dbReference type="InterPro" id="IPR051678">
    <property type="entry name" value="AGP_Transferase"/>
</dbReference>
<dbReference type="KEGG" id="nyu:D7D52_02185"/>
<dbReference type="InterPro" id="IPR002575">
    <property type="entry name" value="Aminoglycoside_PTrfase"/>
</dbReference>
<dbReference type="CDD" id="cd05154">
    <property type="entry name" value="ACAD10_11_N-like"/>
    <property type="match status" value="1"/>
</dbReference>
<gene>
    <name evidence="2" type="ORF">D7D52_02185</name>
</gene>
<keyword evidence="2" id="KW-0808">Transferase</keyword>
<dbReference type="InterPro" id="IPR011009">
    <property type="entry name" value="Kinase-like_dom_sf"/>
</dbReference>
<dbReference type="EMBL" id="CP032568">
    <property type="protein sequence ID" value="AYF72869.1"/>
    <property type="molecule type" value="Genomic_DNA"/>
</dbReference>
<dbReference type="Proteomes" id="UP000267164">
    <property type="component" value="Chromosome"/>
</dbReference>
<evidence type="ECO:0000259" key="1">
    <source>
        <dbReference type="Pfam" id="PF01636"/>
    </source>
</evidence>
<proteinExistence type="predicted"/>
<dbReference type="InterPro" id="IPR041726">
    <property type="entry name" value="ACAD10_11_N"/>
</dbReference>
<dbReference type="SUPFAM" id="SSF56112">
    <property type="entry name" value="Protein kinase-like (PK-like)"/>
    <property type="match status" value="1"/>
</dbReference>
<dbReference type="PANTHER" id="PTHR21310:SF40">
    <property type="entry name" value="AMINOGLYCOSIDE PHOSPHOTRANSFERASE DOMAIN-CONTAINING PROTEIN-RELATED"/>
    <property type="match status" value="1"/>
</dbReference>
<dbReference type="OrthoDB" id="3339041at2"/>
<dbReference type="Pfam" id="PF01636">
    <property type="entry name" value="APH"/>
    <property type="match status" value="1"/>
</dbReference>
<evidence type="ECO:0000313" key="2">
    <source>
        <dbReference type="EMBL" id="AYF72869.1"/>
    </source>
</evidence>
<dbReference type="AlphaFoldDB" id="A0A386Z8R7"/>
<protein>
    <submittedName>
        <fullName evidence="2">Phosphotransferase family protein</fullName>
    </submittedName>
</protein>
<accession>A0A386Z8R7</accession>
<feature type="domain" description="Aminoglycoside phosphotransferase" evidence="1">
    <location>
        <begin position="56"/>
        <end position="272"/>
    </location>
</feature>
<sequence>MRLQRSSRDTAALIPRLTAWLATQLPAGADPALTLGSGIDSNGMSAETLTLTLTWREDDRQRAAELIARVVPAPGDFPVYEHYNLPHQFEVMRIVAAASNIRVPRVRFLEPTGDVLGTPFLLMDRVDGLVPPDVMPYTFGNNWLFDATPEQQRRVQDSTIETLAALHAIPDAATTFAFLAPSHPGAGLLERNLNRARAWYEFSVRDTGTSPLVERILKWLTDNLPEPGETVLSWGDARLGNVMYRDFVPVAVLDWEMATLGPRELDVAWMLFGHRVFHGIAETFGLPGMPDFMREEDVLDAYAAYSGVRLGDLTWYTMFAALNYAVVFLRAGGRQIHFGEMERPGDIEVLLHHRSIVERMLADLGA</sequence>
<name>A0A386Z8R7_9NOCA</name>
<dbReference type="Gene3D" id="3.90.1200.10">
    <property type="match status" value="1"/>
</dbReference>
<organism evidence="2 3">
    <name type="scientific">Nocardia yunnanensis</name>
    <dbReference type="NCBI Taxonomy" id="2382165"/>
    <lineage>
        <taxon>Bacteria</taxon>
        <taxon>Bacillati</taxon>
        <taxon>Actinomycetota</taxon>
        <taxon>Actinomycetes</taxon>
        <taxon>Mycobacteriales</taxon>
        <taxon>Nocardiaceae</taxon>
        <taxon>Nocardia</taxon>
    </lineage>
</organism>
<dbReference type="Gene3D" id="3.30.200.20">
    <property type="entry name" value="Phosphorylase Kinase, domain 1"/>
    <property type="match status" value="1"/>
</dbReference>
<keyword evidence="3" id="KW-1185">Reference proteome</keyword>